<accession>A0A0C3PYU4</accession>
<keyword evidence="3" id="KW-1185">Reference proteome</keyword>
<reference evidence="2 3" key="1">
    <citation type="submission" date="2014-04" db="EMBL/GenBank/DDBJ databases">
        <authorList>
            <consortium name="DOE Joint Genome Institute"/>
            <person name="Kuo A."/>
            <person name="Kohler A."/>
            <person name="Costa M.D."/>
            <person name="Nagy L.G."/>
            <person name="Floudas D."/>
            <person name="Copeland A."/>
            <person name="Barry K.W."/>
            <person name="Cichocki N."/>
            <person name="Veneault-Fourrey C."/>
            <person name="LaButti K."/>
            <person name="Lindquist E.A."/>
            <person name="Lipzen A."/>
            <person name="Lundell T."/>
            <person name="Morin E."/>
            <person name="Murat C."/>
            <person name="Sun H."/>
            <person name="Tunlid A."/>
            <person name="Henrissat B."/>
            <person name="Grigoriev I.V."/>
            <person name="Hibbett D.S."/>
            <person name="Martin F."/>
            <person name="Nordberg H.P."/>
            <person name="Cantor M.N."/>
            <person name="Hua S.X."/>
        </authorList>
    </citation>
    <scope>NUCLEOTIDE SEQUENCE [LARGE SCALE GENOMIC DNA]</scope>
    <source>
        <strain evidence="2 3">Marx 270</strain>
    </source>
</reference>
<dbReference type="AlphaFoldDB" id="A0A0C3PYU4"/>
<evidence type="ECO:0000256" key="1">
    <source>
        <dbReference type="SAM" id="MobiDB-lite"/>
    </source>
</evidence>
<gene>
    <name evidence="2" type="ORF">M404DRAFT_991193</name>
</gene>
<name>A0A0C3PYU4_PISTI</name>
<evidence type="ECO:0000313" key="2">
    <source>
        <dbReference type="EMBL" id="KIO14444.1"/>
    </source>
</evidence>
<reference evidence="3" key="2">
    <citation type="submission" date="2015-01" db="EMBL/GenBank/DDBJ databases">
        <title>Evolutionary Origins and Diversification of the Mycorrhizal Mutualists.</title>
        <authorList>
            <consortium name="DOE Joint Genome Institute"/>
            <consortium name="Mycorrhizal Genomics Consortium"/>
            <person name="Kohler A."/>
            <person name="Kuo A."/>
            <person name="Nagy L.G."/>
            <person name="Floudas D."/>
            <person name="Copeland A."/>
            <person name="Barry K.W."/>
            <person name="Cichocki N."/>
            <person name="Veneault-Fourrey C."/>
            <person name="LaButti K."/>
            <person name="Lindquist E.A."/>
            <person name="Lipzen A."/>
            <person name="Lundell T."/>
            <person name="Morin E."/>
            <person name="Murat C."/>
            <person name="Riley R."/>
            <person name="Ohm R."/>
            <person name="Sun H."/>
            <person name="Tunlid A."/>
            <person name="Henrissat B."/>
            <person name="Grigoriev I.V."/>
            <person name="Hibbett D.S."/>
            <person name="Martin F."/>
        </authorList>
    </citation>
    <scope>NUCLEOTIDE SEQUENCE [LARGE SCALE GENOMIC DNA]</scope>
    <source>
        <strain evidence="3">Marx 270</strain>
    </source>
</reference>
<dbReference type="EMBL" id="KN831944">
    <property type="protein sequence ID" value="KIO14444.1"/>
    <property type="molecule type" value="Genomic_DNA"/>
</dbReference>
<organism evidence="2 3">
    <name type="scientific">Pisolithus tinctorius Marx 270</name>
    <dbReference type="NCBI Taxonomy" id="870435"/>
    <lineage>
        <taxon>Eukaryota</taxon>
        <taxon>Fungi</taxon>
        <taxon>Dikarya</taxon>
        <taxon>Basidiomycota</taxon>
        <taxon>Agaricomycotina</taxon>
        <taxon>Agaricomycetes</taxon>
        <taxon>Agaricomycetidae</taxon>
        <taxon>Boletales</taxon>
        <taxon>Sclerodermatineae</taxon>
        <taxon>Pisolithaceae</taxon>
        <taxon>Pisolithus</taxon>
    </lineage>
</organism>
<sequence>MIRATTCQSREPSFHAYRASPLSIVVGSTSDVTRGGTRGEGKILPSYPDSHDMRSTVANTLPSTEQIRYQNVQTVHCDTVGRATLLW</sequence>
<feature type="region of interest" description="Disordered" evidence="1">
    <location>
        <begin position="30"/>
        <end position="53"/>
    </location>
</feature>
<dbReference type="InParanoid" id="A0A0C3PYU4"/>
<dbReference type="Proteomes" id="UP000054217">
    <property type="component" value="Unassembled WGS sequence"/>
</dbReference>
<protein>
    <submittedName>
        <fullName evidence="2">Uncharacterized protein</fullName>
    </submittedName>
</protein>
<dbReference type="HOGENOM" id="CLU_2484199_0_0_1"/>
<evidence type="ECO:0000313" key="3">
    <source>
        <dbReference type="Proteomes" id="UP000054217"/>
    </source>
</evidence>
<proteinExistence type="predicted"/>